<evidence type="ECO:0000313" key="15">
    <source>
        <dbReference type="EMBL" id="KIW12408.1"/>
    </source>
</evidence>
<dbReference type="GO" id="GO:0006784">
    <property type="term" value="P:heme A biosynthetic process"/>
    <property type="evidence" value="ECO:0007669"/>
    <property type="project" value="TreeGrafter"/>
</dbReference>
<evidence type="ECO:0000256" key="8">
    <source>
        <dbReference type="ARBA" id="ARBA00022989"/>
    </source>
</evidence>
<keyword evidence="9" id="KW-0496">Mitochondrion</keyword>
<name>A0A0D2B0C5_9EURO</name>
<feature type="transmembrane region" description="Helical" evidence="14">
    <location>
        <begin position="212"/>
        <end position="229"/>
    </location>
</feature>
<dbReference type="Gene3D" id="1.10.357.140">
    <property type="entry name" value="UbiA prenyltransferase"/>
    <property type="match status" value="1"/>
</dbReference>
<evidence type="ECO:0000256" key="2">
    <source>
        <dbReference type="ARBA" id="ARBA00004225"/>
    </source>
</evidence>
<evidence type="ECO:0000256" key="12">
    <source>
        <dbReference type="ARBA" id="ARBA00030253"/>
    </source>
</evidence>
<feature type="region of interest" description="Disordered" evidence="13">
    <location>
        <begin position="113"/>
        <end position="178"/>
    </location>
</feature>
<dbReference type="PANTHER" id="PTHR43448">
    <property type="entry name" value="PROTOHEME IX FARNESYLTRANSFERASE, MITOCHONDRIAL"/>
    <property type="match status" value="1"/>
</dbReference>
<feature type="compositionally biased region" description="Polar residues" evidence="13">
    <location>
        <begin position="167"/>
        <end position="178"/>
    </location>
</feature>
<dbReference type="InterPro" id="IPR000537">
    <property type="entry name" value="UbiA_prenyltransferase"/>
</dbReference>
<protein>
    <recommendedName>
        <fullName evidence="4">Protoheme IX farnesyltransferase, mitochondrial</fullName>
    </recommendedName>
    <alternativeName>
        <fullName evidence="12">Heme O synthase</fullName>
    </alternativeName>
</protein>
<evidence type="ECO:0000313" key="16">
    <source>
        <dbReference type="Proteomes" id="UP000053328"/>
    </source>
</evidence>
<dbReference type="HOGENOM" id="CLU_029631_2_0_1"/>
<dbReference type="OrthoDB" id="5211at2759"/>
<dbReference type="GeneID" id="27336768"/>
<feature type="transmembrane region" description="Helical" evidence="14">
    <location>
        <begin position="249"/>
        <end position="272"/>
    </location>
</feature>
<comment type="similarity">
    <text evidence="3">Belongs to the UbiA prenyltransferase family.</text>
</comment>
<keyword evidence="16" id="KW-1185">Reference proteome</keyword>
<reference evidence="15 16" key="1">
    <citation type="submission" date="2015-01" db="EMBL/GenBank/DDBJ databases">
        <title>The Genome Sequence of Exophiala spinifera CBS89968.</title>
        <authorList>
            <consortium name="The Broad Institute Genomics Platform"/>
            <person name="Cuomo C."/>
            <person name="de Hoog S."/>
            <person name="Gorbushina A."/>
            <person name="Stielow B."/>
            <person name="Teixiera M."/>
            <person name="Abouelleil A."/>
            <person name="Chapman S.B."/>
            <person name="Priest M."/>
            <person name="Young S.K."/>
            <person name="Wortman J."/>
            <person name="Nusbaum C."/>
            <person name="Birren B."/>
        </authorList>
    </citation>
    <scope>NUCLEOTIDE SEQUENCE [LARGE SCALE GENOMIC DNA]</scope>
    <source>
        <strain evidence="15 16">CBS 89968</strain>
    </source>
</reference>
<feature type="compositionally biased region" description="Basic and acidic residues" evidence="13">
    <location>
        <begin position="145"/>
        <end position="154"/>
    </location>
</feature>
<evidence type="ECO:0000256" key="1">
    <source>
        <dbReference type="ARBA" id="ARBA00004013"/>
    </source>
</evidence>
<dbReference type="AlphaFoldDB" id="A0A0D2B0C5"/>
<evidence type="ECO:0000256" key="6">
    <source>
        <dbReference type="ARBA" id="ARBA00022692"/>
    </source>
</evidence>
<sequence length="566" mass="61674">MAAPAVKRLTSNALCSNCPTLSLCSSWTAGNLTRWSSFGRRRFHVVPVTGTVGSRHNPATSQSFVRDYFSANNSLERGWVKSGLLASMRTAAEPRDGKGNLTRQEKIIRAEEDYEELSSDHKRAASAVHGPNGAAQAQEPVRTVSEVKSDEQILPHRRRKRRKANEYSLSSQEESLPLDASSQLTTAAAAMPPSAALRRKMATLLSLTKPRLSFLILLSTTSAYSLYPLPELLSSTASAVETSFSTSTLTLLFLTTGTFLSCACANTLNMLFEPKYDALMTRTRNRPLVRKLISPRAAALFALLCGASGLILLGFGTNPTVAGLSALNIFLYAGVYTPMKRISPANTWVGAVVGGIPPLMGWCAAAGEAATSEHHSWRDMLLTEDSIGGWALAALLFAWQFPHFMSLSHNIRDDYKNAGHKMLAWTNPARNARVALRYSIAMFPICGMLYWGGYVDRGFLVISTACNIWMTREAIRFWRKQGAGGSARGLFWASVWQLPLVLVGALVCKKGLWDGFFGSNDAASIYEEPEVESDGESLGMTSPKSGKAPDIIEEVNPAMLGFKRPT</sequence>
<dbReference type="Pfam" id="PF01040">
    <property type="entry name" value="UbiA"/>
    <property type="match status" value="1"/>
</dbReference>
<evidence type="ECO:0000256" key="11">
    <source>
        <dbReference type="ARBA" id="ARBA00023136"/>
    </source>
</evidence>
<keyword evidence="7" id="KW-0809">Transit peptide</keyword>
<organism evidence="15 16">
    <name type="scientific">Exophiala spinifera</name>
    <dbReference type="NCBI Taxonomy" id="91928"/>
    <lineage>
        <taxon>Eukaryota</taxon>
        <taxon>Fungi</taxon>
        <taxon>Dikarya</taxon>
        <taxon>Ascomycota</taxon>
        <taxon>Pezizomycotina</taxon>
        <taxon>Eurotiomycetes</taxon>
        <taxon>Chaetothyriomycetidae</taxon>
        <taxon>Chaetothyriales</taxon>
        <taxon>Herpotrichiellaceae</taxon>
        <taxon>Exophiala</taxon>
    </lineage>
</organism>
<keyword evidence="6 14" id="KW-0812">Transmembrane</keyword>
<keyword evidence="10" id="KW-0350">Heme biosynthesis</keyword>
<feature type="transmembrane region" description="Helical" evidence="14">
    <location>
        <begin position="435"/>
        <end position="453"/>
    </location>
</feature>
<dbReference type="RefSeq" id="XP_016232624.1">
    <property type="nucleotide sequence ID" value="XM_016384001.1"/>
</dbReference>
<gene>
    <name evidence="15" type="ORF">PV08_09685</name>
</gene>
<dbReference type="GO" id="GO:0031966">
    <property type="term" value="C:mitochondrial membrane"/>
    <property type="evidence" value="ECO:0007669"/>
    <property type="project" value="UniProtKB-SubCell"/>
</dbReference>
<dbReference type="PANTHER" id="PTHR43448:SF2">
    <property type="entry name" value="PROTOHEME IX FARNESYLTRANSFERASE, MITOCHONDRIAL"/>
    <property type="match status" value="1"/>
</dbReference>
<dbReference type="Proteomes" id="UP000053328">
    <property type="component" value="Unassembled WGS sequence"/>
</dbReference>
<keyword evidence="11 14" id="KW-0472">Membrane</keyword>
<dbReference type="EMBL" id="KN847498">
    <property type="protein sequence ID" value="KIW12408.1"/>
    <property type="molecule type" value="Genomic_DNA"/>
</dbReference>
<dbReference type="STRING" id="91928.A0A0D2B0C5"/>
<dbReference type="HAMAP" id="MF_00154">
    <property type="entry name" value="CyoE_CtaB"/>
    <property type="match status" value="1"/>
</dbReference>
<evidence type="ECO:0000256" key="4">
    <source>
        <dbReference type="ARBA" id="ARBA00016335"/>
    </source>
</evidence>
<accession>A0A0D2B0C5</accession>
<evidence type="ECO:0000256" key="10">
    <source>
        <dbReference type="ARBA" id="ARBA00023133"/>
    </source>
</evidence>
<comment type="function">
    <text evidence="1">Converts protoheme IX and farnesyl diphosphate to heme O.</text>
</comment>
<evidence type="ECO:0000256" key="13">
    <source>
        <dbReference type="SAM" id="MobiDB-lite"/>
    </source>
</evidence>
<evidence type="ECO:0000256" key="3">
    <source>
        <dbReference type="ARBA" id="ARBA00005985"/>
    </source>
</evidence>
<feature type="transmembrane region" description="Helical" evidence="14">
    <location>
        <begin position="293"/>
        <end position="313"/>
    </location>
</feature>
<proteinExistence type="inferred from homology"/>
<dbReference type="PROSITE" id="PS00943">
    <property type="entry name" value="UBIA"/>
    <property type="match status" value="1"/>
</dbReference>
<comment type="subcellular location">
    <subcellularLocation>
        <location evidence="2">Mitochondrion membrane</location>
        <topology evidence="2">Multi-pass membrane protein</topology>
    </subcellularLocation>
</comment>
<dbReference type="InterPro" id="IPR030470">
    <property type="entry name" value="UbiA_prenylTrfase_CS"/>
</dbReference>
<feature type="transmembrane region" description="Helical" evidence="14">
    <location>
        <begin position="348"/>
        <end position="367"/>
    </location>
</feature>
<dbReference type="NCBIfam" id="TIGR01473">
    <property type="entry name" value="cyoE_ctaB"/>
    <property type="match status" value="1"/>
</dbReference>
<feature type="region of interest" description="Disordered" evidence="13">
    <location>
        <begin position="529"/>
        <end position="550"/>
    </location>
</feature>
<feature type="transmembrane region" description="Helical" evidence="14">
    <location>
        <begin position="387"/>
        <end position="407"/>
    </location>
</feature>
<keyword evidence="5 15" id="KW-0808">Transferase</keyword>
<dbReference type="FunFam" id="1.10.357.140:FF:000004">
    <property type="entry name" value="Protoheme IX farnesyltransferase, mitochondrial"/>
    <property type="match status" value="1"/>
</dbReference>
<evidence type="ECO:0000256" key="5">
    <source>
        <dbReference type="ARBA" id="ARBA00022679"/>
    </source>
</evidence>
<dbReference type="VEuPathDB" id="FungiDB:PV08_09685"/>
<dbReference type="GO" id="GO:0008495">
    <property type="term" value="F:protoheme IX farnesyltransferase activity"/>
    <property type="evidence" value="ECO:0007669"/>
    <property type="project" value="InterPro"/>
</dbReference>
<dbReference type="InterPro" id="IPR044878">
    <property type="entry name" value="UbiA_sf"/>
</dbReference>
<keyword evidence="8 14" id="KW-1133">Transmembrane helix</keyword>
<evidence type="ECO:0000256" key="9">
    <source>
        <dbReference type="ARBA" id="ARBA00023128"/>
    </source>
</evidence>
<dbReference type="InterPro" id="IPR006369">
    <property type="entry name" value="Protohaem_IX_farnesylTrfase"/>
</dbReference>
<evidence type="ECO:0000256" key="7">
    <source>
        <dbReference type="ARBA" id="ARBA00022946"/>
    </source>
</evidence>
<feature type="transmembrane region" description="Helical" evidence="14">
    <location>
        <begin position="319"/>
        <end position="336"/>
    </location>
</feature>
<evidence type="ECO:0000256" key="14">
    <source>
        <dbReference type="SAM" id="Phobius"/>
    </source>
</evidence>
<dbReference type="CDD" id="cd13957">
    <property type="entry name" value="PT_UbiA_Cox10"/>
    <property type="match status" value="1"/>
</dbReference>